<dbReference type="InterPro" id="IPR000387">
    <property type="entry name" value="Tyr_Pase_dom"/>
</dbReference>
<evidence type="ECO:0000313" key="5">
    <source>
        <dbReference type="Proteomes" id="UP001177023"/>
    </source>
</evidence>
<feature type="domain" description="Tyrosine-protein phosphatase" evidence="2">
    <location>
        <begin position="157"/>
        <end position="391"/>
    </location>
</feature>
<dbReference type="PROSITE" id="PS00383">
    <property type="entry name" value="TYR_PHOSPHATASE_1"/>
    <property type="match status" value="1"/>
</dbReference>
<accession>A0AA36CZN4</accession>
<dbReference type="PANTHER" id="PTHR23219">
    <property type="entry name" value="TYROSINE-PROTEIN PHOSPHATASE C15H7.3-RELATED"/>
    <property type="match status" value="1"/>
</dbReference>
<sequence>MQLPGTMALIQAKKNQKDKKRNRVTRGGGSRDSSEEPAQSPSSHRRKGGSGEEKRSGKKRSREGGQDATHTVATTEGEEPSNNPGKQSDRPKKGGNSKDAARKKPKPPPKLSAEAEGAIDRFLGRYLKVSVEALHDEWVGLKLYAPPSTKADAHARNLGKNRYQDIICWDETRVILKTDYGNYTAADGDYIHANWITMPDVDRKYIATQGPKQDTIEDFWRMVFQENSSCVLCVTDLLEGGVEKCCQYWPEKQGSYQNYGKMFVNNKKVETQEGVATVYTLEILPDSCSNSIITKLVHCTNWPDKSATSGRLVNKLRVQVKETGTTPCIVHCSAGVGRTGTFIAIELVIAKLLKGRDVTVPEVFTQLRQCRASSIQSEQQYMFIYTTVLDYLAAKKPSETTRASLNLLYDQIAKYVDQQP</sequence>
<dbReference type="GO" id="GO:0004725">
    <property type="term" value="F:protein tyrosine phosphatase activity"/>
    <property type="evidence" value="ECO:0007669"/>
    <property type="project" value="InterPro"/>
</dbReference>
<proteinExistence type="predicted"/>
<keyword evidence="5" id="KW-1185">Reference proteome</keyword>
<dbReference type="PANTHER" id="PTHR23219:SF13">
    <property type="entry name" value="TYROSINE-PROTEIN PHOSPHATASE DOMAIN-CONTAINING PROTEIN"/>
    <property type="match status" value="1"/>
</dbReference>
<dbReference type="Gene3D" id="3.90.190.10">
    <property type="entry name" value="Protein tyrosine phosphatase superfamily"/>
    <property type="match status" value="1"/>
</dbReference>
<dbReference type="AlphaFoldDB" id="A0AA36CZN4"/>
<evidence type="ECO:0000256" key="1">
    <source>
        <dbReference type="SAM" id="MobiDB-lite"/>
    </source>
</evidence>
<name>A0AA36CZN4_9BILA</name>
<dbReference type="CDD" id="cd00047">
    <property type="entry name" value="PTPc"/>
    <property type="match status" value="1"/>
</dbReference>
<evidence type="ECO:0000259" key="3">
    <source>
        <dbReference type="PROSITE" id="PS50056"/>
    </source>
</evidence>
<feature type="region of interest" description="Disordered" evidence="1">
    <location>
        <begin position="1"/>
        <end position="115"/>
    </location>
</feature>
<dbReference type="PROSITE" id="PS50056">
    <property type="entry name" value="TYR_PHOSPHATASE_2"/>
    <property type="match status" value="1"/>
</dbReference>
<dbReference type="InterPro" id="IPR016130">
    <property type="entry name" value="Tyr_Pase_AS"/>
</dbReference>
<dbReference type="Proteomes" id="UP001177023">
    <property type="component" value="Unassembled WGS sequence"/>
</dbReference>
<dbReference type="SMART" id="SM00404">
    <property type="entry name" value="PTPc_motif"/>
    <property type="match status" value="1"/>
</dbReference>
<gene>
    <name evidence="4" type="ORF">MSPICULIGERA_LOCUS16605</name>
</gene>
<dbReference type="Pfam" id="PF00102">
    <property type="entry name" value="Y_phosphatase"/>
    <property type="match status" value="1"/>
</dbReference>
<reference evidence="4" key="1">
    <citation type="submission" date="2023-06" db="EMBL/GenBank/DDBJ databases">
        <authorList>
            <person name="Delattre M."/>
        </authorList>
    </citation>
    <scope>NUCLEOTIDE SEQUENCE</scope>
    <source>
        <strain evidence="4">AF72</strain>
    </source>
</reference>
<evidence type="ECO:0008006" key="6">
    <source>
        <dbReference type="Google" id="ProtNLM"/>
    </source>
</evidence>
<dbReference type="InterPro" id="IPR003595">
    <property type="entry name" value="Tyr_Pase_cat"/>
</dbReference>
<protein>
    <recommendedName>
        <fullName evidence="6">Protein-tyrosine phosphatase</fullName>
    </recommendedName>
</protein>
<comment type="caution">
    <text evidence="4">The sequence shown here is derived from an EMBL/GenBank/DDBJ whole genome shotgun (WGS) entry which is preliminary data.</text>
</comment>
<evidence type="ECO:0000259" key="2">
    <source>
        <dbReference type="PROSITE" id="PS50055"/>
    </source>
</evidence>
<organism evidence="4 5">
    <name type="scientific">Mesorhabditis spiculigera</name>
    <dbReference type="NCBI Taxonomy" id="96644"/>
    <lineage>
        <taxon>Eukaryota</taxon>
        <taxon>Metazoa</taxon>
        <taxon>Ecdysozoa</taxon>
        <taxon>Nematoda</taxon>
        <taxon>Chromadorea</taxon>
        <taxon>Rhabditida</taxon>
        <taxon>Rhabditina</taxon>
        <taxon>Rhabditomorpha</taxon>
        <taxon>Rhabditoidea</taxon>
        <taxon>Rhabditidae</taxon>
        <taxon>Mesorhabditinae</taxon>
        <taxon>Mesorhabditis</taxon>
    </lineage>
</organism>
<dbReference type="EMBL" id="CATQJA010002653">
    <property type="protein sequence ID" value="CAJ0578347.1"/>
    <property type="molecule type" value="Genomic_DNA"/>
</dbReference>
<dbReference type="SUPFAM" id="SSF52799">
    <property type="entry name" value="(Phosphotyrosine protein) phosphatases II"/>
    <property type="match status" value="1"/>
</dbReference>
<dbReference type="PRINTS" id="PR00700">
    <property type="entry name" value="PRTYPHPHTASE"/>
</dbReference>
<dbReference type="SMART" id="SM00194">
    <property type="entry name" value="PTPc"/>
    <property type="match status" value="1"/>
</dbReference>
<feature type="compositionally biased region" description="Basic residues" evidence="1">
    <location>
        <begin position="14"/>
        <end position="24"/>
    </location>
</feature>
<dbReference type="InterPro" id="IPR029021">
    <property type="entry name" value="Prot-tyrosine_phosphatase-like"/>
</dbReference>
<dbReference type="InterPro" id="IPR000242">
    <property type="entry name" value="PTP_cat"/>
</dbReference>
<dbReference type="PROSITE" id="PS50055">
    <property type="entry name" value="TYR_PHOSPHATASE_PTP"/>
    <property type="match status" value="1"/>
</dbReference>
<feature type="non-terminal residue" evidence="4">
    <location>
        <position position="420"/>
    </location>
</feature>
<evidence type="ECO:0000313" key="4">
    <source>
        <dbReference type="EMBL" id="CAJ0578347.1"/>
    </source>
</evidence>
<feature type="compositionally biased region" description="Polar residues" evidence="1">
    <location>
        <begin position="68"/>
        <end position="86"/>
    </location>
</feature>
<feature type="domain" description="Tyrosine specific protein phosphatases" evidence="3">
    <location>
        <begin position="311"/>
        <end position="382"/>
    </location>
</feature>